<evidence type="ECO:0000256" key="10">
    <source>
        <dbReference type="SAM" id="MobiDB-lite"/>
    </source>
</evidence>
<keyword evidence="6" id="KW-0961">Cell wall biogenesis/degradation</keyword>
<evidence type="ECO:0000313" key="15">
    <source>
        <dbReference type="Proteomes" id="UP000275024"/>
    </source>
</evidence>
<organism evidence="12 15">
    <name type="scientific">Streptomyces radicis</name>
    <dbReference type="NCBI Taxonomy" id="1750517"/>
    <lineage>
        <taxon>Bacteria</taxon>
        <taxon>Bacillati</taxon>
        <taxon>Actinomycetota</taxon>
        <taxon>Actinomycetes</taxon>
        <taxon>Kitasatosporales</taxon>
        <taxon>Streptomycetaceae</taxon>
        <taxon>Streptomyces</taxon>
    </lineage>
</organism>
<keyword evidence="12" id="KW-0121">Carboxypeptidase</keyword>
<evidence type="ECO:0000313" key="14">
    <source>
        <dbReference type="Proteomes" id="UP000268652"/>
    </source>
</evidence>
<evidence type="ECO:0000259" key="11">
    <source>
        <dbReference type="Pfam" id="PF00768"/>
    </source>
</evidence>
<protein>
    <submittedName>
        <fullName evidence="12">D-alanyl-D-alanine carboxypeptidase</fullName>
    </submittedName>
</protein>
<dbReference type="EMBL" id="RBDX01000010">
    <property type="protein sequence ID" value="RKN08607.1"/>
    <property type="molecule type" value="Genomic_DNA"/>
</dbReference>
<evidence type="ECO:0000256" key="9">
    <source>
        <dbReference type="RuleBase" id="RU004016"/>
    </source>
</evidence>
<keyword evidence="2" id="KW-0732">Signal</keyword>
<dbReference type="InterPro" id="IPR001967">
    <property type="entry name" value="Peptidase_S11_N"/>
</dbReference>
<dbReference type="Proteomes" id="UP000275024">
    <property type="component" value="Unassembled WGS sequence"/>
</dbReference>
<dbReference type="SUPFAM" id="SSF56601">
    <property type="entry name" value="beta-lactamase/transpeptidase-like"/>
    <property type="match status" value="1"/>
</dbReference>
<feature type="active site" description="Proton acceptor" evidence="7">
    <location>
        <position position="434"/>
    </location>
</feature>
<comment type="caution">
    <text evidence="12">The sequence shown here is derived from an EMBL/GenBank/DDBJ whole genome shotgun (WGS) entry which is preliminary data.</text>
</comment>
<feature type="active site" evidence="7">
    <location>
        <position position="498"/>
    </location>
</feature>
<evidence type="ECO:0000256" key="1">
    <source>
        <dbReference type="ARBA" id="ARBA00007164"/>
    </source>
</evidence>
<feature type="compositionally biased region" description="Basic and acidic residues" evidence="10">
    <location>
        <begin position="285"/>
        <end position="294"/>
    </location>
</feature>
<dbReference type="OrthoDB" id="3530815at2"/>
<evidence type="ECO:0000313" key="12">
    <source>
        <dbReference type="EMBL" id="RKN08607.1"/>
    </source>
</evidence>
<feature type="compositionally biased region" description="Basic and acidic residues" evidence="10">
    <location>
        <begin position="8"/>
        <end position="26"/>
    </location>
</feature>
<evidence type="ECO:0000256" key="6">
    <source>
        <dbReference type="ARBA" id="ARBA00023316"/>
    </source>
</evidence>
<keyword evidence="5" id="KW-0573">Peptidoglycan synthesis</keyword>
<feature type="compositionally biased region" description="Basic and acidic residues" evidence="10">
    <location>
        <begin position="75"/>
        <end position="92"/>
    </location>
</feature>
<dbReference type="PRINTS" id="PR00725">
    <property type="entry name" value="DADACBPTASE1"/>
</dbReference>
<accession>A0A3A9WQX5</accession>
<feature type="compositionally biased region" description="Basic and acidic residues" evidence="10">
    <location>
        <begin position="256"/>
        <end position="266"/>
    </location>
</feature>
<dbReference type="InterPro" id="IPR012338">
    <property type="entry name" value="Beta-lactam/transpept-like"/>
</dbReference>
<dbReference type="GO" id="GO:0071555">
    <property type="term" value="P:cell wall organization"/>
    <property type="evidence" value="ECO:0007669"/>
    <property type="project" value="UniProtKB-KW"/>
</dbReference>
<name>A0A3A9WQX5_9ACTN</name>
<feature type="binding site" evidence="8">
    <location>
        <position position="598"/>
    </location>
    <ligand>
        <name>substrate</name>
    </ligand>
</feature>
<dbReference type="GO" id="GO:0009252">
    <property type="term" value="P:peptidoglycan biosynthetic process"/>
    <property type="evidence" value="ECO:0007669"/>
    <property type="project" value="UniProtKB-KW"/>
</dbReference>
<dbReference type="Gene3D" id="3.40.710.10">
    <property type="entry name" value="DD-peptidase/beta-lactamase superfamily"/>
    <property type="match status" value="1"/>
</dbReference>
<feature type="active site" description="Acyl-ester intermediate" evidence="7">
    <location>
        <position position="431"/>
    </location>
</feature>
<dbReference type="PANTHER" id="PTHR21581">
    <property type="entry name" value="D-ALANYL-D-ALANINE CARBOXYPEPTIDASE"/>
    <property type="match status" value="1"/>
</dbReference>
<evidence type="ECO:0000256" key="3">
    <source>
        <dbReference type="ARBA" id="ARBA00022801"/>
    </source>
</evidence>
<dbReference type="Proteomes" id="UP000268652">
    <property type="component" value="Unassembled WGS sequence"/>
</dbReference>
<dbReference type="GO" id="GO:0008360">
    <property type="term" value="P:regulation of cell shape"/>
    <property type="evidence" value="ECO:0007669"/>
    <property type="project" value="UniProtKB-KW"/>
</dbReference>
<keyword evidence="12" id="KW-0645">Protease</keyword>
<evidence type="ECO:0000256" key="2">
    <source>
        <dbReference type="ARBA" id="ARBA00022729"/>
    </source>
</evidence>
<dbReference type="PANTHER" id="PTHR21581:SF33">
    <property type="entry name" value="D-ALANYL-D-ALANINE CARBOXYPEPTIDASE DACB"/>
    <property type="match status" value="1"/>
</dbReference>
<feature type="compositionally biased region" description="Low complexity" evidence="10">
    <location>
        <begin position="138"/>
        <end position="158"/>
    </location>
</feature>
<feature type="domain" description="Peptidase S11 D-alanyl-D-alanine carboxypeptidase A N-terminal" evidence="11">
    <location>
        <begin position="423"/>
        <end position="623"/>
    </location>
</feature>
<evidence type="ECO:0000256" key="8">
    <source>
        <dbReference type="PIRSR" id="PIRSR618044-2"/>
    </source>
</evidence>
<comment type="similarity">
    <text evidence="1 9">Belongs to the peptidase S11 family.</text>
</comment>
<evidence type="ECO:0000256" key="7">
    <source>
        <dbReference type="PIRSR" id="PIRSR618044-1"/>
    </source>
</evidence>
<dbReference type="EMBL" id="RBDY01000010">
    <property type="protein sequence ID" value="RKN21765.1"/>
    <property type="molecule type" value="Genomic_DNA"/>
</dbReference>
<evidence type="ECO:0000313" key="13">
    <source>
        <dbReference type="EMBL" id="RKN21765.1"/>
    </source>
</evidence>
<gene>
    <name evidence="13" type="ORF">D7318_15465</name>
    <name evidence="12" type="ORF">D7319_14510</name>
</gene>
<reference evidence="14 15" key="1">
    <citation type="submission" date="2018-09" db="EMBL/GenBank/DDBJ databases">
        <title>Streptomyces sp. nov. DS1-2, an endophytic actinomycete isolated from roots of Dendrobium scabrilingue.</title>
        <authorList>
            <person name="Kuncharoen N."/>
            <person name="Kudo T."/>
            <person name="Ohkuma M."/>
            <person name="Yuki M."/>
            <person name="Tanasupawat S."/>
        </authorList>
    </citation>
    <scope>NUCLEOTIDE SEQUENCE [LARGE SCALE GENOMIC DNA]</scope>
    <source>
        <strain evidence="12 15">AZ1-7</strain>
        <strain evidence="13 14">DS1-2</strain>
    </source>
</reference>
<dbReference type="AlphaFoldDB" id="A0A3A9WQX5"/>
<keyword evidence="4" id="KW-0133">Cell shape</keyword>
<feature type="compositionally biased region" description="Low complexity" evidence="10">
    <location>
        <begin position="49"/>
        <end position="60"/>
    </location>
</feature>
<dbReference type="Pfam" id="PF00768">
    <property type="entry name" value="Peptidase_S11"/>
    <property type="match status" value="1"/>
</dbReference>
<evidence type="ECO:0000256" key="5">
    <source>
        <dbReference type="ARBA" id="ARBA00022984"/>
    </source>
</evidence>
<dbReference type="InterPro" id="IPR018044">
    <property type="entry name" value="Peptidase_S11"/>
</dbReference>
<proteinExistence type="inferred from homology"/>
<keyword evidence="14" id="KW-1185">Reference proteome</keyword>
<evidence type="ECO:0000256" key="4">
    <source>
        <dbReference type="ARBA" id="ARBA00022960"/>
    </source>
</evidence>
<dbReference type="GO" id="GO:0006508">
    <property type="term" value="P:proteolysis"/>
    <property type="evidence" value="ECO:0007669"/>
    <property type="project" value="InterPro"/>
</dbReference>
<sequence>MAGESPDISDREREQESSEKTPEDPGRVPQVAKVPGDEDRAVGPEESETATGSGTTAPRAPEAPEAPEAPPIPAERGRGDRGTTHLRVRAEPGEEPAEPAGSAEPAAAEDREPEEAAEAGNTADAPESGGDGEDEAPAADGPADASAGDGSAPAAAGGEKPKRDAGDGGTTQLRVPAETDETPAAADDQEEPEKAPKADNGDDDGTTQLRVPAQAGEEPKADSGDRGTTQLRAPADGDEDGEAAPRVDQPTSVLRLPEDANEPGKESDDEAAPRVDQPTSVLRLPEQRSEKPADPRVAPPTPSPDSKAVPLRPADPPRPTEAPEEEPRDPLVLLAALTNKPAPPPTPLRTLLRRIKIWTPLVVLLLVVIAVAQWFRPLPEPSLELTAAPTFTFDGEAPSVPWPTEGQSALEVEGLGSFGSSGEQEPVPIASVAKVMTAYVILQEHPMGEDEDGETIPVDQLAEDEAGLAETDAESTVPVEAGSTITQREALQAIMIPSANNVARLLARWDSESQEAFVEKMNAAAADLGMDDTTYTDPSGLDETTVSTADDQVLLAKAAMDDPVFRQIARMPSYEDSQGTVHGNWNGLVPVNGVVGIKTGTSTAAGGNLMFAAHQQVGDDTRLIVGAVLDQGPDPQDNSILVQALNMGDQLIRFAQDQLTAETVIGEGEVVGHVDDGLGGRTPVVVTEEVQAVGWAGLEVSLQLNAPEDGVPGSADAGAEVGTLTVGDGPDGVTVPLALGEPLGEPGLGDRLLRIL</sequence>
<keyword evidence="3" id="KW-0378">Hydrolase</keyword>
<dbReference type="GO" id="GO:0009002">
    <property type="term" value="F:serine-type D-Ala-D-Ala carboxypeptidase activity"/>
    <property type="evidence" value="ECO:0007669"/>
    <property type="project" value="InterPro"/>
</dbReference>
<feature type="region of interest" description="Disordered" evidence="10">
    <location>
        <begin position="1"/>
        <end position="327"/>
    </location>
</feature>